<keyword evidence="2" id="KW-0539">Nucleus</keyword>
<evidence type="ECO:0000313" key="6">
    <source>
        <dbReference type="Proteomes" id="UP001195769"/>
    </source>
</evidence>
<dbReference type="InterPro" id="IPR016151">
    <property type="entry name" value="DNA_mismatch_repair_MutS_N"/>
</dbReference>
<protein>
    <recommendedName>
        <fullName evidence="4">Chromodomain-helicase-DNA-binding protein 1-like C-terminal domain-containing protein</fullName>
    </recommendedName>
</protein>
<evidence type="ECO:0000256" key="1">
    <source>
        <dbReference type="ARBA" id="ARBA00004123"/>
    </source>
</evidence>
<dbReference type="Proteomes" id="UP001195769">
    <property type="component" value="Unassembled WGS sequence"/>
</dbReference>
<dbReference type="GO" id="GO:0005634">
    <property type="term" value="C:nucleus"/>
    <property type="evidence" value="ECO:0007669"/>
    <property type="project" value="UniProtKB-SubCell"/>
</dbReference>
<gene>
    <name evidence="5" type="ORF">F5891DRAFT_1192197</name>
</gene>
<dbReference type="SMART" id="SM01176">
    <property type="entry name" value="DUF4208"/>
    <property type="match status" value="1"/>
</dbReference>
<dbReference type="AlphaFoldDB" id="A0AAD4HHX6"/>
<dbReference type="GO" id="GO:0005524">
    <property type="term" value="F:ATP binding"/>
    <property type="evidence" value="ECO:0007669"/>
    <property type="project" value="InterPro"/>
</dbReference>
<feature type="region of interest" description="Disordered" evidence="3">
    <location>
        <begin position="152"/>
        <end position="191"/>
    </location>
</feature>
<organism evidence="5 6">
    <name type="scientific">Suillus fuscotomentosus</name>
    <dbReference type="NCBI Taxonomy" id="1912939"/>
    <lineage>
        <taxon>Eukaryota</taxon>
        <taxon>Fungi</taxon>
        <taxon>Dikarya</taxon>
        <taxon>Basidiomycota</taxon>
        <taxon>Agaricomycotina</taxon>
        <taxon>Agaricomycetes</taxon>
        <taxon>Agaricomycetidae</taxon>
        <taxon>Boletales</taxon>
        <taxon>Suillineae</taxon>
        <taxon>Suillaceae</taxon>
        <taxon>Suillus</taxon>
    </lineage>
</organism>
<dbReference type="GO" id="GO:0030983">
    <property type="term" value="F:mismatched DNA binding"/>
    <property type="evidence" value="ECO:0007669"/>
    <property type="project" value="InterPro"/>
</dbReference>
<evidence type="ECO:0000259" key="4">
    <source>
        <dbReference type="SMART" id="SM01176"/>
    </source>
</evidence>
<reference evidence="5" key="1">
    <citation type="journal article" date="2020" name="New Phytol.">
        <title>Comparative genomics reveals dynamic genome evolution in host specialist ectomycorrhizal fungi.</title>
        <authorList>
            <person name="Lofgren L.A."/>
            <person name="Nguyen N.H."/>
            <person name="Vilgalys R."/>
            <person name="Ruytinx J."/>
            <person name="Liao H.L."/>
            <person name="Branco S."/>
            <person name="Kuo A."/>
            <person name="LaButti K."/>
            <person name="Lipzen A."/>
            <person name="Andreopoulos W."/>
            <person name="Pangilinan J."/>
            <person name="Riley R."/>
            <person name="Hundley H."/>
            <person name="Na H."/>
            <person name="Barry K."/>
            <person name="Grigoriev I.V."/>
            <person name="Stajich J.E."/>
            <person name="Kennedy P.G."/>
        </authorList>
    </citation>
    <scope>NUCLEOTIDE SEQUENCE</scope>
    <source>
        <strain evidence="5">FC203</strain>
    </source>
</reference>
<evidence type="ECO:0000313" key="5">
    <source>
        <dbReference type="EMBL" id="KAG1897253.1"/>
    </source>
</evidence>
<accession>A0AAD4HHX6</accession>
<dbReference type="InterPro" id="IPR025260">
    <property type="entry name" value="CHD1-like_C"/>
</dbReference>
<evidence type="ECO:0000256" key="2">
    <source>
        <dbReference type="ARBA" id="ARBA00023242"/>
    </source>
</evidence>
<keyword evidence="6" id="KW-1185">Reference proteome</keyword>
<dbReference type="EMBL" id="JABBWK010000048">
    <property type="protein sequence ID" value="KAG1897253.1"/>
    <property type="molecule type" value="Genomic_DNA"/>
</dbReference>
<comment type="caution">
    <text evidence="5">The sequence shown here is derived from an EMBL/GenBank/DDBJ whole genome shotgun (WGS) entry which is preliminary data.</text>
</comment>
<name>A0AAD4HHX6_9AGAM</name>
<sequence>MALMYGKGKMQSMNRKSPETGTIRLFDRTDYYSVHGQDAHYVATHVFRINSVLEYLGAGGKACGLPSVTLSHTLAHSFLEGKLPNDKVAILKDSLAAIGRRIEIVLQNKQAAGEDQERWRRHLWVFITLLWPKKVKASKLGDIHTKMVMKEAAPQASVEASTSAKKPQPITGGKSNGTPSTTTKANGKAHR</sequence>
<dbReference type="GeneID" id="64661868"/>
<feature type="compositionally biased region" description="Polar residues" evidence="3">
    <location>
        <begin position="176"/>
        <end position="185"/>
    </location>
</feature>
<proteinExistence type="predicted"/>
<evidence type="ECO:0000256" key="3">
    <source>
        <dbReference type="SAM" id="MobiDB-lite"/>
    </source>
</evidence>
<comment type="subcellular location">
    <subcellularLocation>
        <location evidence="1">Nucleus</location>
    </subcellularLocation>
</comment>
<dbReference type="Pfam" id="PF13907">
    <property type="entry name" value="CHD1-like_C"/>
    <property type="match status" value="1"/>
</dbReference>
<dbReference type="Gene3D" id="3.40.1170.10">
    <property type="entry name" value="DNA repair protein MutS, domain I"/>
    <property type="match status" value="1"/>
</dbReference>
<dbReference type="GO" id="GO:0006298">
    <property type="term" value="P:mismatch repair"/>
    <property type="evidence" value="ECO:0007669"/>
    <property type="project" value="InterPro"/>
</dbReference>
<dbReference type="RefSeq" id="XP_041222829.1">
    <property type="nucleotide sequence ID" value="XM_041367570.1"/>
</dbReference>
<feature type="domain" description="Chromodomain-helicase-DNA-binding protein 1-like C-terminal" evidence="4">
    <location>
        <begin position="45"/>
        <end position="147"/>
    </location>
</feature>